<dbReference type="EMBL" id="JBBMFF010000241">
    <property type="protein sequence ID" value="MEQ2511638.1"/>
    <property type="molecule type" value="Genomic_DNA"/>
</dbReference>
<protein>
    <submittedName>
        <fullName evidence="1">Uncharacterized protein</fullName>
    </submittedName>
</protein>
<evidence type="ECO:0000313" key="1">
    <source>
        <dbReference type="EMBL" id="MEQ2511638.1"/>
    </source>
</evidence>
<reference evidence="1 2" key="1">
    <citation type="submission" date="2024-03" db="EMBL/GenBank/DDBJ databases">
        <title>Human intestinal bacterial collection.</title>
        <authorList>
            <person name="Pauvert C."/>
            <person name="Hitch T.C.A."/>
            <person name="Clavel T."/>
        </authorList>
    </citation>
    <scope>NUCLEOTIDE SEQUENCE [LARGE SCALE GENOMIC DNA]</scope>
    <source>
        <strain evidence="1 2">CLA-AA-H192</strain>
    </source>
</reference>
<comment type="caution">
    <text evidence="1">The sequence shown here is derived from an EMBL/GenBank/DDBJ whole genome shotgun (WGS) entry which is preliminary data.</text>
</comment>
<dbReference type="Proteomes" id="UP001491552">
    <property type="component" value="Unassembled WGS sequence"/>
</dbReference>
<organism evidence="1 2">
    <name type="scientific">Faecousia intestinalis</name>
    <dbReference type="NCBI Taxonomy" id="3133167"/>
    <lineage>
        <taxon>Bacteria</taxon>
        <taxon>Bacillati</taxon>
        <taxon>Bacillota</taxon>
        <taxon>Clostridia</taxon>
        <taxon>Eubacteriales</taxon>
        <taxon>Oscillospiraceae</taxon>
        <taxon>Faecousia</taxon>
    </lineage>
</organism>
<dbReference type="RefSeq" id="WP_349136378.1">
    <property type="nucleotide sequence ID" value="NZ_JBBMFF010000241.1"/>
</dbReference>
<proteinExistence type="predicted"/>
<accession>A0ABV1G8M7</accession>
<keyword evidence="2" id="KW-1185">Reference proteome</keyword>
<evidence type="ECO:0000313" key="2">
    <source>
        <dbReference type="Proteomes" id="UP001491552"/>
    </source>
</evidence>
<name>A0ABV1G8M7_9FIRM</name>
<sequence>MRVFAIGPWYVKIFPNDFGYFAEKQKILADVLTDRQFCGMIDAVKMGVVCLSDFERYARQTNGDSNYEK</sequence>
<gene>
    <name evidence="1" type="ORF">WMO66_10345</name>
</gene>